<dbReference type="AlphaFoldDB" id="A0A397W911"/>
<keyword evidence="3" id="KW-1185">Reference proteome</keyword>
<evidence type="ECO:0000259" key="1">
    <source>
        <dbReference type="PROSITE" id="PS51886"/>
    </source>
</evidence>
<accession>A0A397W911</accession>
<dbReference type="Proteomes" id="UP000266673">
    <property type="component" value="Unassembled WGS sequence"/>
</dbReference>
<dbReference type="SMART" id="SM00584">
    <property type="entry name" value="TLDc"/>
    <property type="match status" value="1"/>
</dbReference>
<reference evidence="2 3" key="1">
    <citation type="submission" date="2018-06" db="EMBL/GenBank/DDBJ databases">
        <title>Comparative genomics reveals the genomic features of Rhizophagus irregularis, R. cerebriforme, R. diaphanum and Gigaspora rosea, and their symbiotic lifestyle signature.</title>
        <authorList>
            <person name="Morin E."/>
            <person name="San Clemente H."/>
            <person name="Chen E.C.H."/>
            <person name="De La Providencia I."/>
            <person name="Hainaut M."/>
            <person name="Kuo A."/>
            <person name="Kohler A."/>
            <person name="Murat C."/>
            <person name="Tang N."/>
            <person name="Roy S."/>
            <person name="Loubradou J."/>
            <person name="Henrissat B."/>
            <person name="Grigoriev I.V."/>
            <person name="Corradi N."/>
            <person name="Roux C."/>
            <person name="Martin F.M."/>
        </authorList>
    </citation>
    <scope>NUCLEOTIDE SEQUENCE [LARGE SCALE GENOMIC DNA]</scope>
    <source>
        <strain evidence="2 3">DAOM 194757</strain>
    </source>
</reference>
<dbReference type="PROSITE" id="PS51886">
    <property type="entry name" value="TLDC"/>
    <property type="match status" value="1"/>
</dbReference>
<evidence type="ECO:0000313" key="3">
    <source>
        <dbReference type="Proteomes" id="UP000266673"/>
    </source>
</evidence>
<comment type="caution">
    <text evidence="2">The sequence shown here is derived from an EMBL/GenBank/DDBJ whole genome shotgun (WGS) entry which is preliminary data.</text>
</comment>
<organism evidence="2 3">
    <name type="scientific">Gigaspora rosea</name>
    <dbReference type="NCBI Taxonomy" id="44941"/>
    <lineage>
        <taxon>Eukaryota</taxon>
        <taxon>Fungi</taxon>
        <taxon>Fungi incertae sedis</taxon>
        <taxon>Mucoromycota</taxon>
        <taxon>Glomeromycotina</taxon>
        <taxon>Glomeromycetes</taxon>
        <taxon>Diversisporales</taxon>
        <taxon>Gigasporaceae</taxon>
        <taxon>Gigaspora</taxon>
    </lineage>
</organism>
<name>A0A397W911_9GLOM</name>
<evidence type="ECO:0000313" key="2">
    <source>
        <dbReference type="EMBL" id="RIB27896.1"/>
    </source>
</evidence>
<feature type="domain" description="TLDc" evidence="1">
    <location>
        <begin position="203"/>
        <end position="370"/>
    </location>
</feature>
<dbReference type="Gene3D" id="1.25.40.420">
    <property type="match status" value="1"/>
</dbReference>
<protein>
    <recommendedName>
        <fullName evidence="1">TLDc domain-containing protein</fullName>
    </recommendedName>
</protein>
<gene>
    <name evidence="2" type="ORF">C2G38_1662930</name>
</gene>
<dbReference type="EMBL" id="QKWP01000084">
    <property type="protein sequence ID" value="RIB27896.1"/>
    <property type="molecule type" value="Genomic_DNA"/>
</dbReference>
<sequence length="372" mass="42537">MFPELVDHFQNILIDNNASWLRLNFSHVCQISFQNKNFVDLQKFCNDIIAKYPKMIFDSDNLNTLQENALISLLKNDDLQMDESEIWDKVILWGKAKTPNLPPNLKEWTDDNFKSLKTTLQNCLPHIRYFQISGEDVLKKINPYRNILDENTWDDIMSKLVAPNSPISSLILPPRKKAAVQLPPRKKTTVQLPPRNVITPSSSIITLQHAAEISSWIDRRSTIYDDTEIPYEFKLLLKGSRDGFSSERFHRLCDTIPGTVVVVEVLETNEILGGYNPLIWKVSNENAATADSFIFSLKNENMNQSILSRVTIASRAIYYGGISLGPSFGSCAFGMKGNKWCYHSSGYGYDPIRSKDGDFYIKEYEVFQICKI</sequence>
<proteinExistence type="predicted"/>
<dbReference type="Pfam" id="PF07707">
    <property type="entry name" value="BACK"/>
    <property type="match status" value="1"/>
</dbReference>
<dbReference type="InterPro" id="IPR011705">
    <property type="entry name" value="BACK"/>
</dbReference>
<dbReference type="Pfam" id="PF07534">
    <property type="entry name" value="TLD"/>
    <property type="match status" value="1"/>
</dbReference>
<dbReference type="InterPro" id="IPR006571">
    <property type="entry name" value="TLDc_dom"/>
</dbReference>